<proteinExistence type="inferred from homology"/>
<dbReference type="GO" id="GO:0045053">
    <property type="term" value="P:protein retention in Golgi apparatus"/>
    <property type="evidence" value="ECO:0007669"/>
    <property type="project" value="TreeGrafter"/>
</dbReference>
<evidence type="ECO:0000256" key="2">
    <source>
        <dbReference type="ARBA" id="ARBA00022448"/>
    </source>
</evidence>
<dbReference type="PANTHER" id="PTHR16166:SF93">
    <property type="entry name" value="INTERMEMBRANE LIPID TRANSFER PROTEIN VPS13"/>
    <property type="match status" value="1"/>
</dbReference>
<organism evidence="6 7">
    <name type="scientific">Thraustotheca clavata</name>
    <dbReference type="NCBI Taxonomy" id="74557"/>
    <lineage>
        <taxon>Eukaryota</taxon>
        <taxon>Sar</taxon>
        <taxon>Stramenopiles</taxon>
        <taxon>Oomycota</taxon>
        <taxon>Saprolegniomycetes</taxon>
        <taxon>Saprolegniales</taxon>
        <taxon>Achlyaceae</taxon>
        <taxon>Thraustotheca</taxon>
    </lineage>
</organism>
<dbReference type="InterPro" id="IPR011993">
    <property type="entry name" value="PH-like_dom_sf"/>
</dbReference>
<accession>A0A1W0A9X5</accession>
<dbReference type="Pfam" id="PF12624">
    <property type="entry name" value="VPS13_N"/>
    <property type="match status" value="1"/>
</dbReference>
<dbReference type="PANTHER" id="PTHR16166">
    <property type="entry name" value="VACUOLAR PROTEIN SORTING-ASSOCIATED PROTEIN VPS13"/>
    <property type="match status" value="1"/>
</dbReference>
<dbReference type="Gene3D" id="2.30.29.30">
    <property type="entry name" value="Pleckstrin-homology domain (PH domain)/Phosphotyrosine-binding domain (PTB)"/>
    <property type="match status" value="1"/>
</dbReference>
<dbReference type="EMBL" id="JNBS01000278">
    <property type="protein sequence ID" value="OQS07086.1"/>
    <property type="molecule type" value="Genomic_DNA"/>
</dbReference>
<evidence type="ECO:0000259" key="5">
    <source>
        <dbReference type="Pfam" id="PF12624"/>
    </source>
</evidence>
<reference evidence="6 7" key="1">
    <citation type="journal article" date="2014" name="Genome Biol. Evol.">
        <title>The secreted proteins of Achlya hypogyna and Thraustotheca clavata identify the ancestral oomycete secretome and reveal gene acquisitions by horizontal gene transfer.</title>
        <authorList>
            <person name="Misner I."/>
            <person name="Blouin N."/>
            <person name="Leonard G."/>
            <person name="Richards T.A."/>
            <person name="Lane C.E."/>
        </authorList>
    </citation>
    <scope>NUCLEOTIDE SEQUENCE [LARGE SCALE GENOMIC DNA]</scope>
    <source>
        <strain evidence="6 7">ATCC 34112</strain>
    </source>
</reference>
<dbReference type="OrthoDB" id="428159at2759"/>
<keyword evidence="2" id="KW-0813">Transport</keyword>
<comment type="similarity">
    <text evidence="1">Belongs to the VPS13 family.</text>
</comment>
<keyword evidence="7" id="KW-1185">Reference proteome</keyword>
<protein>
    <recommendedName>
        <fullName evidence="5">Chorein N-terminal domain-containing protein</fullName>
    </recommendedName>
</protein>
<dbReference type="InterPro" id="IPR026854">
    <property type="entry name" value="VPS13_N"/>
</dbReference>
<name>A0A1W0A9X5_9STRA</name>
<evidence type="ECO:0000313" key="6">
    <source>
        <dbReference type="EMBL" id="OQS07086.1"/>
    </source>
</evidence>
<dbReference type="AlphaFoldDB" id="A0A1W0A9X5"/>
<dbReference type="Proteomes" id="UP000243217">
    <property type="component" value="Unassembled WGS sequence"/>
</dbReference>
<dbReference type="GO" id="GO:0006623">
    <property type="term" value="P:protein targeting to vacuole"/>
    <property type="evidence" value="ECO:0007669"/>
    <property type="project" value="TreeGrafter"/>
</dbReference>
<evidence type="ECO:0000256" key="1">
    <source>
        <dbReference type="ARBA" id="ARBA00006545"/>
    </source>
</evidence>
<feature type="domain" description="Chorein N-terminal" evidence="5">
    <location>
        <begin position="2"/>
        <end position="348"/>
    </location>
</feature>
<evidence type="ECO:0000256" key="3">
    <source>
        <dbReference type="SAM" id="Coils"/>
    </source>
</evidence>
<gene>
    <name evidence="6" type="ORF">THRCLA_00898</name>
</gene>
<sequence length="1040" mass="117156">MVLESFLAGIVNKFCSRFVKDFKKENLTISLSGEVCLNDFEVKTDEIKDLQLPVELKSFLVGKLHVNIPLTHLSTQSIKIELNDVYVLLGTPNDPKWDVDALYISEQSKIFLMQQFLELFQPSTPSDADINSVHHAHHPPKAANSLLSPSIMAILRNAAVTIERIHIRFEDGLSGMALEEPTQFALGLTLSSVSVLPSTQNLGTQDHTKIAKLKELAVYFKQDQMIEKLSRDQQRVAFRAPFDAASAKSNSFPYLLEPLNCEISIQMTLPPAAEMPSHLGLKLTLPEVRVNLAHSHYMYLGCFLDGVDRFDRFTLYRRFRPVDEKGGKKNWQAYWHFAIASVLIDLNDPLRRRPTWRSTLNLVLIGLQYTALRRKVEPYLIRQQTQGDHHFLQYREDFKLNKVHTQAPYDRSLSLTMERLPSSVTAFNEGIYAGVYGLAKKFQAAPVSSVAATSTETLRPPEPVEAALSAEEIEVKSLWRRQLCIDAMFRPIVAAKLRSLASKQLVVKSHVNAVATNAYNNRKGVLTVTLVELQAYVGKFRLPLHTITQEPNSNEMYMMESADKKSTGMKLRVLTVFSHGLQGTYKTSNAMMQELYPDLFASKSHEYTNLANTALPQTISATATIGAIKIVFVLPKAAKKGTADHIMFQLEKLRFQLIAYPMQAQLKQSFLISRLDVFLYTSIETTQKQFIQGPKAIKAPIATPEATKTEQVKTEQSAPATSPEPVKRSNSIFGSFKKLFDDDDKPTEPTPQLTTPSSVVDDRDRSGDYTMNIDVGALHVAIPSVVEDEKQSIERVIELVIPGTKLHVNGGRGQPTNVATNEQTIVKMTRDLTWVLGQLEKIGMVLSHQVKNETQPFYLKDIASKAKVRRFEYEIHELERQLAKYRRAVREVVQTPEKYSIDIVDCNSLKMLVRDMQPKTILAKPNVLPYRALLQQGITLLKHNVRKGDPQWKTIWVDDTKFYSAKLTERKKAKAFPLSSITKVSIGEMTQALSRRGDEENIAKYFAVSVKELDHALSFECQTTEACQLVVTALQSCLSA</sequence>
<evidence type="ECO:0000313" key="7">
    <source>
        <dbReference type="Proteomes" id="UP000243217"/>
    </source>
</evidence>
<dbReference type="InterPro" id="IPR026847">
    <property type="entry name" value="VPS13"/>
</dbReference>
<feature type="region of interest" description="Disordered" evidence="4">
    <location>
        <begin position="701"/>
        <end position="766"/>
    </location>
</feature>
<comment type="caution">
    <text evidence="6">The sequence shown here is derived from an EMBL/GenBank/DDBJ whole genome shotgun (WGS) entry which is preliminary data.</text>
</comment>
<dbReference type="STRING" id="74557.A0A1W0A9X5"/>
<evidence type="ECO:0000256" key="4">
    <source>
        <dbReference type="SAM" id="MobiDB-lite"/>
    </source>
</evidence>
<keyword evidence="3" id="KW-0175">Coiled coil</keyword>
<feature type="coiled-coil region" evidence="3">
    <location>
        <begin position="868"/>
        <end position="895"/>
    </location>
</feature>